<sequence>MKTRLAVARESETLAYVAGKNLSFQTPRHLWHTEDGYSKSRGVNLGLTLTVLEPLDGPDSENTPILPAETILAPSTGLAPESFEPEPSDRTSEALSAPETAELDELQTNAKKKTHY</sequence>
<accession>A0ABR1GVS4</accession>
<keyword evidence="3" id="KW-1185">Reference proteome</keyword>
<feature type="region of interest" description="Disordered" evidence="1">
    <location>
        <begin position="74"/>
        <end position="116"/>
    </location>
</feature>
<protein>
    <submittedName>
        <fullName evidence="2">Uncharacterized protein</fullName>
    </submittedName>
</protein>
<name>A0ABR1GVS4_9HYPO</name>
<evidence type="ECO:0000313" key="2">
    <source>
        <dbReference type="EMBL" id="KAK7409529.1"/>
    </source>
</evidence>
<dbReference type="Proteomes" id="UP001498476">
    <property type="component" value="Unassembled WGS sequence"/>
</dbReference>
<evidence type="ECO:0000313" key="3">
    <source>
        <dbReference type="Proteomes" id="UP001498476"/>
    </source>
</evidence>
<evidence type="ECO:0000256" key="1">
    <source>
        <dbReference type="SAM" id="MobiDB-lite"/>
    </source>
</evidence>
<organism evidence="2 3">
    <name type="scientific">Neonectria punicea</name>
    <dbReference type="NCBI Taxonomy" id="979145"/>
    <lineage>
        <taxon>Eukaryota</taxon>
        <taxon>Fungi</taxon>
        <taxon>Dikarya</taxon>
        <taxon>Ascomycota</taxon>
        <taxon>Pezizomycotina</taxon>
        <taxon>Sordariomycetes</taxon>
        <taxon>Hypocreomycetidae</taxon>
        <taxon>Hypocreales</taxon>
        <taxon>Nectriaceae</taxon>
        <taxon>Neonectria</taxon>
    </lineage>
</organism>
<dbReference type="EMBL" id="JAZAVJ010000148">
    <property type="protein sequence ID" value="KAK7409529.1"/>
    <property type="molecule type" value="Genomic_DNA"/>
</dbReference>
<reference evidence="2 3" key="1">
    <citation type="journal article" date="2025" name="Microbiol. Resour. Announc.">
        <title>Draft genome sequences for Neonectria magnoliae and Neonectria punicea, canker pathogens of Liriodendron tulipifera and Acer saccharum in West Virginia.</title>
        <authorList>
            <person name="Petronek H.M."/>
            <person name="Kasson M.T."/>
            <person name="Metheny A.M."/>
            <person name="Stauder C.M."/>
            <person name="Lovett B."/>
            <person name="Lynch S.C."/>
            <person name="Garnas J.R."/>
            <person name="Kasson L.R."/>
            <person name="Stajich J.E."/>
        </authorList>
    </citation>
    <scope>NUCLEOTIDE SEQUENCE [LARGE SCALE GENOMIC DNA]</scope>
    <source>
        <strain evidence="2 3">NRRL 64653</strain>
    </source>
</reference>
<proteinExistence type="predicted"/>
<comment type="caution">
    <text evidence="2">The sequence shown here is derived from an EMBL/GenBank/DDBJ whole genome shotgun (WGS) entry which is preliminary data.</text>
</comment>
<gene>
    <name evidence="2" type="ORF">QQX98_008313</name>
</gene>